<dbReference type="InterPro" id="IPR040185">
    <property type="entry name" value="Far11/STRP"/>
</dbReference>
<dbReference type="InterPro" id="IPR021819">
    <property type="entry name" value="Far11/STRP_C"/>
</dbReference>
<evidence type="ECO:0000259" key="2">
    <source>
        <dbReference type="SMART" id="SM01293"/>
    </source>
</evidence>
<dbReference type="SMART" id="SM01292">
    <property type="entry name" value="N1221"/>
    <property type="match status" value="1"/>
</dbReference>
<sequence length="685" mass="79868">MKNLLRLSLHEKVSFFYCAYISEQSLDKEVDREAIKRWDKIRASSRKSRERIAYLFCQVQNVSASDVRHLDATYRAKRELVLLSEGTIGGIESNTHSYTTVKPFAQFDTAKRYNEYMQECGAVEVYVALLLQSIYDLEQINLQHTDQDKYQSMTMSLQTNLVLVYLLIVFNRDRQLGTFDRQMYALGVRGPTFALTAIMECLEKFHSVPSFPTKRLLMLFFEWFSLILGDHKTLEKLKRRRRRFNHTTNGAIVVKSFGNYRDTATVDPQDPYLMPKKKLGKVREQIHQQYAYQPHYLLPPCTASLEELATCSMDKLDQERDDRIEAIYQICLPRLHAFGPILANLIGICCGSALNAREKRTFFTRQQSSEFGEVYGDANGDAQYWKWLLREKAILLDISCLLLLLMHKHFRASHAYKAEYLMQFLLEANMLATLTKFMNKDLATYLQVIRQEKDDRNTGFGLLERECMKKSIKFDDDMAEYAIPPTRTITSILRLLQKLTKRKPNIIKNMLCRSASIVWLKRVVALSIPLPRLYALKLVKSQAKYLGHQWLRKYTCLNLLTEIYLYVRPELEDDWLRYEDEDLNKAPLQENIERLLFGEVQAYHHKYYWDTGLSKSTHTQQLSLAAETRIQLEKAALLVDGDPITSFYEALRLDTVSFSQQYEKWLDKEGILAEKNDVALPVAFT</sequence>
<dbReference type="InterPro" id="IPR012486">
    <property type="entry name" value="Far11/STRP_N"/>
</dbReference>
<dbReference type="AlphaFoldDB" id="A0A024GDD6"/>
<evidence type="ECO:0000313" key="3">
    <source>
        <dbReference type="EMBL" id="CCI44703.1"/>
    </source>
</evidence>
<dbReference type="GO" id="GO:0007010">
    <property type="term" value="P:cytoskeleton organization"/>
    <property type="evidence" value="ECO:0007669"/>
    <property type="project" value="TreeGrafter"/>
</dbReference>
<proteinExistence type="predicted"/>
<gene>
    <name evidence="3" type="ORF">BN9_055270</name>
</gene>
<keyword evidence="4" id="KW-1185">Reference proteome</keyword>
<dbReference type="Proteomes" id="UP000053237">
    <property type="component" value="Unassembled WGS sequence"/>
</dbReference>
<evidence type="ECO:0000313" key="4">
    <source>
        <dbReference type="Proteomes" id="UP000053237"/>
    </source>
</evidence>
<dbReference type="InParanoid" id="A0A024GDD6"/>
<dbReference type="EMBL" id="CAIX01000077">
    <property type="protein sequence ID" value="CCI44703.1"/>
    <property type="molecule type" value="Genomic_DNA"/>
</dbReference>
<feature type="domain" description="Far11/STRP N-terminal" evidence="1">
    <location>
        <begin position="10"/>
        <end position="281"/>
    </location>
</feature>
<protein>
    <recommendedName>
        <fullName evidence="5">Far11/STRP C-terminal domain-containing protein</fullName>
    </recommendedName>
</protein>
<name>A0A024GDD6_9STRA</name>
<dbReference type="GO" id="GO:0005829">
    <property type="term" value="C:cytosol"/>
    <property type="evidence" value="ECO:0007669"/>
    <property type="project" value="TreeGrafter"/>
</dbReference>
<feature type="domain" description="Far11/STRP C-terminal" evidence="2">
    <location>
        <begin position="275"/>
        <end position="651"/>
    </location>
</feature>
<accession>A0A024GDD6</accession>
<evidence type="ECO:0000259" key="1">
    <source>
        <dbReference type="SMART" id="SM01292"/>
    </source>
</evidence>
<dbReference type="OrthoDB" id="18234at2759"/>
<reference evidence="3 4" key="1">
    <citation type="submission" date="2012-05" db="EMBL/GenBank/DDBJ databases">
        <title>Recombination and specialization in a pathogen metapopulation.</title>
        <authorList>
            <person name="Gardiner A."/>
            <person name="Kemen E."/>
            <person name="Schultz-Larsen T."/>
            <person name="MacLean D."/>
            <person name="Van Oosterhout C."/>
            <person name="Jones J.D.G."/>
        </authorList>
    </citation>
    <scope>NUCLEOTIDE SEQUENCE [LARGE SCALE GENOMIC DNA]</scope>
    <source>
        <strain evidence="3 4">Ac Nc2</strain>
    </source>
</reference>
<evidence type="ECO:0008006" key="5">
    <source>
        <dbReference type="Google" id="ProtNLM"/>
    </source>
</evidence>
<comment type="caution">
    <text evidence="3">The sequence shown here is derived from an EMBL/GenBank/DDBJ whole genome shotgun (WGS) entry which is preliminary data.</text>
</comment>
<dbReference type="Pfam" id="PF11882">
    <property type="entry name" value="DUF3402"/>
    <property type="match status" value="2"/>
</dbReference>
<dbReference type="PANTHER" id="PTHR13239:SF4">
    <property type="entry name" value="AT25231P"/>
    <property type="match status" value="1"/>
</dbReference>
<dbReference type="STRING" id="65357.A0A024GDD6"/>
<dbReference type="PANTHER" id="PTHR13239">
    <property type="entry name" value="PROTEIN REQUIRED FOR HYPHAL ANASTOMOSIS HAM-2"/>
    <property type="match status" value="1"/>
</dbReference>
<organism evidence="3 4">
    <name type="scientific">Albugo candida</name>
    <dbReference type="NCBI Taxonomy" id="65357"/>
    <lineage>
        <taxon>Eukaryota</taxon>
        <taxon>Sar</taxon>
        <taxon>Stramenopiles</taxon>
        <taxon>Oomycota</taxon>
        <taxon>Peronosporomycetes</taxon>
        <taxon>Albuginales</taxon>
        <taxon>Albuginaceae</taxon>
        <taxon>Albugo</taxon>
    </lineage>
</organism>
<dbReference type="Pfam" id="PF07923">
    <property type="entry name" value="N1221"/>
    <property type="match status" value="1"/>
</dbReference>
<dbReference type="SMART" id="SM01293">
    <property type="entry name" value="DUF3402"/>
    <property type="match status" value="1"/>
</dbReference>